<dbReference type="AlphaFoldDB" id="A0A1C7NTE3"/>
<dbReference type="SMART" id="SM00382">
    <property type="entry name" value="AAA"/>
    <property type="match status" value="1"/>
</dbReference>
<dbReference type="Pfam" id="PF08402">
    <property type="entry name" value="TOBE_2"/>
    <property type="match status" value="1"/>
</dbReference>
<dbReference type="RefSeq" id="WP_068958704.1">
    <property type="nucleotide sequence ID" value="NZ_LGLV01000021.1"/>
</dbReference>
<sequence>MSFLQIRALRKDYGIVTAVRDVNLTVERGEFMTFLGPSGSGKSTTLYILAGFENPTAGDILLNGESLIATPSHKRNIGMVFQRYTLFPHLSVGENIAFPLQVRRLPKAEIDAKVKKMLKLVRLEGFEDRKPAQMSGGQQQRVALARALAYDPPVLLMDEPLSALDKKLREEIQHEIRRIHQETEVTILYVTHDQEEALRLSDRIAVFSKGVIDQIGTGPELYANPATRFVAEFVGDSDFVDCRILSAQNGRADIAIGSSGTIRSVPVHGRASAGGTAALMLRPERLSLARGLAGEGTANLAATVTDITFLGSNIHVAAAAETGEALSVRLPFGHEAASSLARGDRVSLGFDPASAHVFCA</sequence>
<dbReference type="InterPro" id="IPR050093">
    <property type="entry name" value="ABC_SmlMolc_Importer"/>
</dbReference>
<evidence type="ECO:0000256" key="2">
    <source>
        <dbReference type="ARBA" id="ARBA00022448"/>
    </source>
</evidence>
<dbReference type="GO" id="GO:0015697">
    <property type="term" value="P:quaternary ammonium group transport"/>
    <property type="evidence" value="ECO:0007669"/>
    <property type="project" value="UniProtKB-ARBA"/>
</dbReference>
<evidence type="ECO:0000256" key="1">
    <source>
        <dbReference type="ARBA" id="ARBA00005417"/>
    </source>
</evidence>
<accession>A0A1C7NTE3</accession>
<evidence type="ECO:0000256" key="3">
    <source>
        <dbReference type="ARBA" id="ARBA00022741"/>
    </source>
</evidence>
<dbReference type="GO" id="GO:0016887">
    <property type="term" value="F:ATP hydrolysis activity"/>
    <property type="evidence" value="ECO:0007669"/>
    <property type="project" value="InterPro"/>
</dbReference>
<keyword evidence="3" id="KW-0547">Nucleotide-binding</keyword>
<dbReference type="Pfam" id="PF00005">
    <property type="entry name" value="ABC_tran"/>
    <property type="match status" value="1"/>
</dbReference>
<name>A0A1C7NTE3_9HYPH</name>
<dbReference type="GO" id="GO:0005524">
    <property type="term" value="F:ATP binding"/>
    <property type="evidence" value="ECO:0007669"/>
    <property type="project" value="UniProtKB-KW"/>
</dbReference>
<organism evidence="6 7">
    <name type="scientific">Pararhizobium polonicum</name>
    <dbReference type="NCBI Taxonomy" id="1612624"/>
    <lineage>
        <taxon>Bacteria</taxon>
        <taxon>Pseudomonadati</taxon>
        <taxon>Pseudomonadota</taxon>
        <taxon>Alphaproteobacteria</taxon>
        <taxon>Hyphomicrobiales</taxon>
        <taxon>Rhizobiaceae</taxon>
        <taxon>Rhizobium/Agrobacterium group</taxon>
        <taxon>Pararhizobium</taxon>
    </lineage>
</organism>
<dbReference type="EMBL" id="LGLV01000021">
    <property type="protein sequence ID" value="OBZ92257.1"/>
    <property type="molecule type" value="Genomic_DNA"/>
</dbReference>
<dbReference type="SUPFAM" id="SSF52540">
    <property type="entry name" value="P-loop containing nucleoside triphosphate hydrolases"/>
    <property type="match status" value="1"/>
</dbReference>
<feature type="domain" description="ABC transporter" evidence="5">
    <location>
        <begin position="4"/>
        <end position="234"/>
    </location>
</feature>
<dbReference type="Gene3D" id="2.40.50.140">
    <property type="entry name" value="Nucleic acid-binding proteins"/>
    <property type="match status" value="1"/>
</dbReference>
<dbReference type="InterPro" id="IPR027417">
    <property type="entry name" value="P-loop_NTPase"/>
</dbReference>
<comment type="caution">
    <text evidence="6">The sequence shown here is derived from an EMBL/GenBank/DDBJ whole genome shotgun (WGS) entry which is preliminary data.</text>
</comment>
<dbReference type="PROSITE" id="PS50893">
    <property type="entry name" value="ABC_TRANSPORTER_2"/>
    <property type="match status" value="1"/>
</dbReference>
<dbReference type="PANTHER" id="PTHR42781:SF4">
    <property type="entry name" value="SPERMIDINE_PUTRESCINE IMPORT ATP-BINDING PROTEIN POTA"/>
    <property type="match status" value="1"/>
</dbReference>
<dbReference type="InterPro" id="IPR013611">
    <property type="entry name" value="Transp-assoc_OB_typ2"/>
</dbReference>
<dbReference type="FunFam" id="3.40.50.300:FF:000425">
    <property type="entry name" value="Probable ABC transporter, ATP-binding subunit"/>
    <property type="match status" value="1"/>
</dbReference>
<evidence type="ECO:0000256" key="4">
    <source>
        <dbReference type="ARBA" id="ARBA00022840"/>
    </source>
</evidence>
<keyword evidence="4" id="KW-0067">ATP-binding</keyword>
<dbReference type="PROSITE" id="PS00211">
    <property type="entry name" value="ABC_TRANSPORTER_1"/>
    <property type="match status" value="1"/>
</dbReference>
<dbReference type="InterPro" id="IPR008995">
    <property type="entry name" value="Mo/tungstate-bd_C_term_dom"/>
</dbReference>
<protein>
    <submittedName>
        <fullName evidence="6">Branched-chain amino acid ABC transporter substrate-binding protein</fullName>
    </submittedName>
</protein>
<keyword evidence="7" id="KW-1185">Reference proteome</keyword>
<dbReference type="InterPro" id="IPR012340">
    <property type="entry name" value="NA-bd_OB-fold"/>
</dbReference>
<dbReference type="InterPro" id="IPR003439">
    <property type="entry name" value="ABC_transporter-like_ATP-bd"/>
</dbReference>
<dbReference type="PANTHER" id="PTHR42781">
    <property type="entry name" value="SPERMIDINE/PUTRESCINE IMPORT ATP-BINDING PROTEIN POTA"/>
    <property type="match status" value="1"/>
</dbReference>
<dbReference type="PATRIC" id="fig|1612624.7.peg.3250"/>
<dbReference type="SUPFAM" id="SSF50331">
    <property type="entry name" value="MOP-like"/>
    <property type="match status" value="1"/>
</dbReference>
<comment type="similarity">
    <text evidence="1">Belongs to the ABC transporter superfamily.</text>
</comment>
<evidence type="ECO:0000313" key="7">
    <source>
        <dbReference type="Proteomes" id="UP000093111"/>
    </source>
</evidence>
<dbReference type="GO" id="GO:0043190">
    <property type="term" value="C:ATP-binding cassette (ABC) transporter complex"/>
    <property type="evidence" value="ECO:0007669"/>
    <property type="project" value="InterPro"/>
</dbReference>
<dbReference type="InterPro" id="IPR003593">
    <property type="entry name" value="AAA+_ATPase"/>
</dbReference>
<dbReference type="Gene3D" id="3.40.50.300">
    <property type="entry name" value="P-loop containing nucleotide triphosphate hydrolases"/>
    <property type="match status" value="1"/>
</dbReference>
<evidence type="ECO:0000313" key="6">
    <source>
        <dbReference type="EMBL" id="OBZ92257.1"/>
    </source>
</evidence>
<dbReference type="STRING" id="1612624.ADU59_27555"/>
<evidence type="ECO:0000259" key="5">
    <source>
        <dbReference type="PROSITE" id="PS50893"/>
    </source>
</evidence>
<dbReference type="GO" id="GO:0022857">
    <property type="term" value="F:transmembrane transporter activity"/>
    <property type="evidence" value="ECO:0007669"/>
    <property type="project" value="InterPro"/>
</dbReference>
<dbReference type="Gene3D" id="2.40.50.100">
    <property type="match status" value="1"/>
</dbReference>
<dbReference type="Proteomes" id="UP000093111">
    <property type="component" value="Unassembled WGS sequence"/>
</dbReference>
<reference evidence="6 7" key="1">
    <citation type="journal article" date="2016" name="Syst. Appl. Microbiol.">
        <title>Pararhizobium polonicum sp. nov. isolated from tumors on stone fruit rootstocks.</title>
        <authorList>
            <person name="Pulawska J."/>
            <person name="Kuzmanovic N."/>
            <person name="Willems A."/>
            <person name="Pothier J.F."/>
        </authorList>
    </citation>
    <scope>NUCLEOTIDE SEQUENCE [LARGE SCALE GENOMIC DNA]</scope>
    <source>
        <strain evidence="6 7">F5.1</strain>
    </source>
</reference>
<dbReference type="InterPro" id="IPR017871">
    <property type="entry name" value="ABC_transporter-like_CS"/>
</dbReference>
<dbReference type="OrthoDB" id="9802264at2"/>
<proteinExistence type="inferred from homology"/>
<keyword evidence="2" id="KW-0813">Transport</keyword>
<gene>
    <name evidence="6" type="ORF">ADU59_27555</name>
</gene>